<feature type="domain" description="RRM" evidence="3">
    <location>
        <begin position="209"/>
        <end position="285"/>
    </location>
</feature>
<organism evidence="4 5">
    <name type="scientific">Eimeria maxima</name>
    <name type="common">Coccidian parasite</name>
    <dbReference type="NCBI Taxonomy" id="5804"/>
    <lineage>
        <taxon>Eukaryota</taxon>
        <taxon>Sar</taxon>
        <taxon>Alveolata</taxon>
        <taxon>Apicomplexa</taxon>
        <taxon>Conoidasida</taxon>
        <taxon>Coccidia</taxon>
        <taxon>Eucoccidiorida</taxon>
        <taxon>Eimeriorina</taxon>
        <taxon>Eimeriidae</taxon>
        <taxon>Eimeria</taxon>
    </lineage>
</organism>
<dbReference type="GO" id="GO:1990904">
    <property type="term" value="C:ribonucleoprotein complex"/>
    <property type="evidence" value="ECO:0007669"/>
    <property type="project" value="UniProtKB-KW"/>
</dbReference>
<dbReference type="PANTHER" id="PTHR48035">
    <property type="entry name" value="HETEROGENEOUS NUCLEAR RIBONUCLEOPROTEIN 1"/>
    <property type="match status" value="1"/>
</dbReference>
<dbReference type="SMART" id="SM00360">
    <property type="entry name" value="RRM"/>
    <property type="match status" value="2"/>
</dbReference>
<evidence type="ECO:0000313" key="5">
    <source>
        <dbReference type="Proteomes" id="UP000030763"/>
    </source>
</evidence>
<feature type="compositionally biased region" description="Low complexity" evidence="2">
    <location>
        <begin position="33"/>
        <end position="57"/>
    </location>
</feature>
<evidence type="ECO:0000256" key="1">
    <source>
        <dbReference type="PROSITE-ProRule" id="PRU00176"/>
    </source>
</evidence>
<feature type="domain" description="RRM" evidence="3">
    <location>
        <begin position="293"/>
        <end position="350"/>
    </location>
</feature>
<dbReference type="InterPro" id="IPR012677">
    <property type="entry name" value="Nucleotide-bd_a/b_plait_sf"/>
</dbReference>
<keyword evidence="4" id="KW-0687">Ribonucleoprotein</keyword>
<keyword evidence="1" id="KW-0694">RNA-binding</keyword>
<dbReference type="SUPFAM" id="SSF54928">
    <property type="entry name" value="RNA-binding domain, RBD"/>
    <property type="match status" value="1"/>
</dbReference>
<dbReference type="OrthoDB" id="1875751at2759"/>
<reference evidence="4" key="2">
    <citation type="submission" date="2013-10" db="EMBL/GenBank/DDBJ databases">
        <authorList>
            <person name="Aslett M."/>
        </authorList>
    </citation>
    <scope>NUCLEOTIDE SEQUENCE [LARGE SCALE GENOMIC DNA]</scope>
    <source>
        <strain evidence="4">Weybridge</strain>
    </source>
</reference>
<dbReference type="Proteomes" id="UP000030763">
    <property type="component" value="Unassembled WGS sequence"/>
</dbReference>
<dbReference type="Gene3D" id="3.30.70.330">
    <property type="match status" value="2"/>
</dbReference>
<accession>U6MBG2</accession>
<dbReference type="InterPro" id="IPR053260">
    <property type="entry name" value="hnRNP"/>
</dbReference>
<feature type="region of interest" description="Disordered" evidence="2">
    <location>
        <begin position="19"/>
        <end position="57"/>
    </location>
</feature>
<dbReference type="EMBL" id="HG722070">
    <property type="protein sequence ID" value="CDJ61381.1"/>
    <property type="molecule type" value="Genomic_DNA"/>
</dbReference>
<dbReference type="AlphaFoldDB" id="U6MBG2"/>
<dbReference type="GeneID" id="25334996"/>
<dbReference type="RefSeq" id="XP_013338031.1">
    <property type="nucleotide sequence ID" value="XM_013482577.1"/>
</dbReference>
<evidence type="ECO:0000259" key="3">
    <source>
        <dbReference type="PROSITE" id="PS50102"/>
    </source>
</evidence>
<dbReference type="PROSITE" id="PS50102">
    <property type="entry name" value="RRM"/>
    <property type="match status" value="2"/>
</dbReference>
<feature type="compositionally biased region" description="Polar residues" evidence="2">
    <location>
        <begin position="162"/>
        <end position="171"/>
    </location>
</feature>
<proteinExistence type="predicted"/>
<dbReference type="Pfam" id="PF00076">
    <property type="entry name" value="RRM_1"/>
    <property type="match status" value="2"/>
</dbReference>
<sequence>MTGKSPYGASAVNGAVGATLEGSEGSMGGGSSNGNNDDSANSNININSCDRNSSNSSDINTCITETSRQMPDAFSYSTACFIRGDEKLGASSAVETAAAASSSALGSEGRRKRSIQAGWEPQLSVVTPEASAVLETWLDEHSEAHTERKRNKASNPLVLSALNSHTVQPSPTDKPEATDRSNTSDQEAGAPPTPAESDETEKPEAARRLRFFVGGIAQEVEEHELEALFSNYGKVHSVQLTKDYTTGRRRGFGFVTMGEATAESAIFSAVHYLRGRRLDVRRENETTPNEINRKVFVGGLPPNLGTDELALELSRFGEVEGVQIATDCMGRSRCFGFVTFKKERVAESLIGQGSCRVGAVYAYGGSTNEWPSWPPPAANAYAFCSADAAAYTYHEAFTTARSTQPHTWNGATLQGEPTLQQDPKTESALQQHTSEVPAEEETPTAKEFTAMPNNDASTATAEKVENRYRGLLRQGAENSSGSCDYSEQPANNFHISAQCQVHQENQTEHLPLVSGVDAAHTAPA</sequence>
<feature type="region of interest" description="Disordered" evidence="2">
    <location>
        <begin position="162"/>
        <end position="203"/>
    </location>
</feature>
<feature type="region of interest" description="Disordered" evidence="2">
    <location>
        <begin position="404"/>
        <end position="459"/>
    </location>
</feature>
<name>U6MBG2_EIMMA</name>
<evidence type="ECO:0000313" key="4">
    <source>
        <dbReference type="EMBL" id="CDJ61381.1"/>
    </source>
</evidence>
<dbReference type="VEuPathDB" id="ToxoDB:EMWEY_00010100"/>
<dbReference type="GO" id="GO:0003723">
    <property type="term" value="F:RNA binding"/>
    <property type="evidence" value="ECO:0007669"/>
    <property type="project" value="UniProtKB-UniRule"/>
</dbReference>
<dbReference type="InterPro" id="IPR000504">
    <property type="entry name" value="RRM_dom"/>
</dbReference>
<dbReference type="InterPro" id="IPR035979">
    <property type="entry name" value="RBD_domain_sf"/>
</dbReference>
<reference evidence="4" key="1">
    <citation type="submission" date="2013-10" db="EMBL/GenBank/DDBJ databases">
        <title>Genomic analysis of the causative agents of coccidiosis in chickens.</title>
        <authorList>
            <person name="Reid A.J."/>
            <person name="Blake D."/>
            <person name="Billington K."/>
            <person name="Browne H."/>
            <person name="Dunn M."/>
            <person name="Hung S."/>
            <person name="Kawahara F."/>
            <person name="Miranda-Saavedra D."/>
            <person name="Mourier T."/>
            <person name="Nagra H."/>
            <person name="Otto T.D."/>
            <person name="Rawlings N."/>
            <person name="Sanchez A."/>
            <person name="Sanders M."/>
            <person name="Subramaniam C."/>
            <person name="Tay Y."/>
            <person name="Dear P."/>
            <person name="Doerig C."/>
            <person name="Gruber A."/>
            <person name="Parkinson J."/>
            <person name="Shirley M."/>
            <person name="Wan K.L."/>
            <person name="Berriman M."/>
            <person name="Tomley F."/>
            <person name="Pain A."/>
        </authorList>
    </citation>
    <scope>NUCLEOTIDE SEQUENCE [LARGE SCALE GENOMIC DNA]</scope>
    <source>
        <strain evidence="4">Weybridge</strain>
    </source>
</reference>
<gene>
    <name evidence="4" type="ORF">EMWEY_00010100</name>
</gene>
<keyword evidence="5" id="KW-1185">Reference proteome</keyword>
<evidence type="ECO:0000256" key="2">
    <source>
        <dbReference type="SAM" id="MobiDB-lite"/>
    </source>
</evidence>
<feature type="compositionally biased region" description="Polar residues" evidence="2">
    <location>
        <begin position="404"/>
        <end position="434"/>
    </location>
</feature>
<protein>
    <submittedName>
        <fullName evidence="4">Heterogeneous nuclear ribonucleoprotein A/B, related</fullName>
    </submittedName>
</protein>
<dbReference type="PANTHER" id="PTHR48035:SF2">
    <property type="entry name" value="RNA-BINDING REGION RNP-1 DOMAIN-CONTAINING PROTEIN"/>
    <property type="match status" value="1"/>
</dbReference>